<evidence type="ECO:0000313" key="2">
    <source>
        <dbReference type="Proteomes" id="UP000054248"/>
    </source>
</evidence>
<dbReference type="HOGENOM" id="CLU_3088992_0_0_1"/>
<dbReference type="AlphaFoldDB" id="A0A0C3Q6C2"/>
<proteinExistence type="predicted"/>
<accession>A0A0C3Q6C2</accession>
<gene>
    <name evidence="1" type="ORF">M407DRAFT_244269</name>
</gene>
<evidence type="ECO:0000313" key="1">
    <source>
        <dbReference type="EMBL" id="KIO24875.1"/>
    </source>
</evidence>
<sequence>MVDGPSQPEVMKILTKNHPLLEYVEIGQTVRWHRERDGWKWRGPGECVAVNL</sequence>
<name>A0A0C3Q6C2_9AGAM</name>
<dbReference type="Proteomes" id="UP000054248">
    <property type="component" value="Unassembled WGS sequence"/>
</dbReference>
<dbReference type="EMBL" id="KN823052">
    <property type="protein sequence ID" value="KIO24875.1"/>
    <property type="molecule type" value="Genomic_DNA"/>
</dbReference>
<organism evidence="1 2">
    <name type="scientific">Tulasnella calospora MUT 4182</name>
    <dbReference type="NCBI Taxonomy" id="1051891"/>
    <lineage>
        <taxon>Eukaryota</taxon>
        <taxon>Fungi</taxon>
        <taxon>Dikarya</taxon>
        <taxon>Basidiomycota</taxon>
        <taxon>Agaricomycotina</taxon>
        <taxon>Agaricomycetes</taxon>
        <taxon>Cantharellales</taxon>
        <taxon>Tulasnellaceae</taxon>
        <taxon>Tulasnella</taxon>
    </lineage>
</organism>
<reference evidence="2" key="2">
    <citation type="submission" date="2015-01" db="EMBL/GenBank/DDBJ databases">
        <title>Evolutionary Origins and Diversification of the Mycorrhizal Mutualists.</title>
        <authorList>
            <consortium name="DOE Joint Genome Institute"/>
            <consortium name="Mycorrhizal Genomics Consortium"/>
            <person name="Kohler A."/>
            <person name="Kuo A."/>
            <person name="Nagy L.G."/>
            <person name="Floudas D."/>
            <person name="Copeland A."/>
            <person name="Barry K.W."/>
            <person name="Cichocki N."/>
            <person name="Veneault-Fourrey C."/>
            <person name="LaButti K."/>
            <person name="Lindquist E.A."/>
            <person name="Lipzen A."/>
            <person name="Lundell T."/>
            <person name="Morin E."/>
            <person name="Murat C."/>
            <person name="Riley R."/>
            <person name="Ohm R."/>
            <person name="Sun H."/>
            <person name="Tunlid A."/>
            <person name="Henrissat B."/>
            <person name="Grigoriev I.V."/>
            <person name="Hibbett D.S."/>
            <person name="Martin F."/>
        </authorList>
    </citation>
    <scope>NUCLEOTIDE SEQUENCE [LARGE SCALE GENOMIC DNA]</scope>
    <source>
        <strain evidence="2">MUT 4182</strain>
    </source>
</reference>
<protein>
    <submittedName>
        <fullName evidence="1">Uncharacterized protein</fullName>
    </submittedName>
</protein>
<keyword evidence="2" id="KW-1185">Reference proteome</keyword>
<reference evidence="1 2" key="1">
    <citation type="submission" date="2014-04" db="EMBL/GenBank/DDBJ databases">
        <authorList>
            <consortium name="DOE Joint Genome Institute"/>
            <person name="Kuo A."/>
            <person name="Girlanda M."/>
            <person name="Perotto S."/>
            <person name="Kohler A."/>
            <person name="Nagy L.G."/>
            <person name="Floudas D."/>
            <person name="Copeland A."/>
            <person name="Barry K.W."/>
            <person name="Cichocki N."/>
            <person name="Veneault-Fourrey C."/>
            <person name="LaButti K."/>
            <person name="Lindquist E.A."/>
            <person name="Lipzen A."/>
            <person name="Lundell T."/>
            <person name="Morin E."/>
            <person name="Murat C."/>
            <person name="Sun H."/>
            <person name="Tunlid A."/>
            <person name="Henrissat B."/>
            <person name="Grigoriev I.V."/>
            <person name="Hibbett D.S."/>
            <person name="Martin F."/>
            <person name="Nordberg H.P."/>
            <person name="Cantor M.N."/>
            <person name="Hua S.X."/>
        </authorList>
    </citation>
    <scope>NUCLEOTIDE SEQUENCE [LARGE SCALE GENOMIC DNA]</scope>
    <source>
        <strain evidence="1 2">MUT 4182</strain>
    </source>
</reference>